<dbReference type="EMBL" id="PGCJ01000112">
    <property type="protein sequence ID" value="PLW47249.1"/>
    <property type="molecule type" value="Genomic_DNA"/>
</dbReference>
<organism evidence="1 2">
    <name type="scientific">Puccinia coronata f. sp. avenae</name>
    <dbReference type="NCBI Taxonomy" id="200324"/>
    <lineage>
        <taxon>Eukaryota</taxon>
        <taxon>Fungi</taxon>
        <taxon>Dikarya</taxon>
        <taxon>Basidiomycota</taxon>
        <taxon>Pucciniomycotina</taxon>
        <taxon>Pucciniomycetes</taxon>
        <taxon>Pucciniales</taxon>
        <taxon>Pucciniaceae</taxon>
        <taxon>Puccinia</taxon>
    </lineage>
</organism>
<gene>
    <name evidence="1" type="ORF">PCANC_12396</name>
</gene>
<name>A0A2N5VB57_9BASI</name>
<dbReference type="AlphaFoldDB" id="A0A2N5VB57"/>
<accession>A0A2N5VB57</accession>
<comment type="caution">
    <text evidence="1">The sequence shown here is derived from an EMBL/GenBank/DDBJ whole genome shotgun (WGS) entry which is preliminary data.</text>
</comment>
<sequence>MGTQPLTADLLVRLSDADPGGEGDFSRKSLPAGGCQNTQTCTSDAADTFMHAINDALRSDKQGSVNQGTALGP</sequence>
<evidence type="ECO:0000313" key="1">
    <source>
        <dbReference type="EMBL" id="PLW47249.1"/>
    </source>
</evidence>
<protein>
    <submittedName>
        <fullName evidence="1">Uncharacterized protein</fullName>
    </submittedName>
</protein>
<proteinExistence type="predicted"/>
<reference evidence="1 2" key="1">
    <citation type="submission" date="2017-11" db="EMBL/GenBank/DDBJ databases">
        <title>De novo assembly and phasing of dikaryotic genomes from two isolates of Puccinia coronata f. sp. avenae, the causal agent of oat crown rust.</title>
        <authorList>
            <person name="Miller M.E."/>
            <person name="Zhang Y."/>
            <person name="Omidvar V."/>
            <person name="Sperschneider J."/>
            <person name="Schwessinger B."/>
            <person name="Raley C."/>
            <person name="Palmer J.M."/>
            <person name="Garnica D."/>
            <person name="Upadhyaya N."/>
            <person name="Rathjen J."/>
            <person name="Taylor J.M."/>
            <person name="Park R.F."/>
            <person name="Dodds P.N."/>
            <person name="Hirsch C.D."/>
            <person name="Kianian S.F."/>
            <person name="Figueroa M."/>
        </authorList>
    </citation>
    <scope>NUCLEOTIDE SEQUENCE [LARGE SCALE GENOMIC DNA]</scope>
    <source>
        <strain evidence="1">12NC29</strain>
    </source>
</reference>
<dbReference type="Proteomes" id="UP000235388">
    <property type="component" value="Unassembled WGS sequence"/>
</dbReference>
<evidence type="ECO:0000313" key="2">
    <source>
        <dbReference type="Proteomes" id="UP000235388"/>
    </source>
</evidence>
<keyword evidence="2" id="KW-1185">Reference proteome</keyword>